<dbReference type="Gene3D" id="2.40.50.180">
    <property type="entry name" value="CheA-289, Domain 4"/>
    <property type="match status" value="1"/>
</dbReference>
<dbReference type="PANTHER" id="PTHR47233">
    <property type="entry name" value="CHEMOTAXIS PROTEIN CHEV"/>
    <property type="match status" value="1"/>
</dbReference>
<dbReference type="Pfam" id="PF01584">
    <property type="entry name" value="CheW"/>
    <property type="match status" value="1"/>
</dbReference>
<dbReference type="Pfam" id="PF00072">
    <property type="entry name" value="Response_reg"/>
    <property type="match status" value="1"/>
</dbReference>
<dbReference type="STRING" id="1441095.AM592_04240"/>
<dbReference type="SMART" id="SM00260">
    <property type="entry name" value="CheW"/>
    <property type="match status" value="1"/>
</dbReference>
<dbReference type="InterPro" id="IPR001789">
    <property type="entry name" value="Sig_transdc_resp-reg_receiver"/>
</dbReference>
<feature type="domain" description="Response regulatory" evidence="2">
    <location>
        <begin position="174"/>
        <end position="300"/>
    </location>
</feature>
<dbReference type="InterPro" id="IPR024181">
    <property type="entry name" value="Chemotax_regulator_CheV"/>
</dbReference>
<accession>A0A0M4FSD2</accession>
<feature type="domain" description="CheW-like" evidence="3">
    <location>
        <begin position="14"/>
        <end position="152"/>
    </location>
</feature>
<evidence type="ECO:0000256" key="1">
    <source>
        <dbReference type="PROSITE-ProRule" id="PRU00169"/>
    </source>
</evidence>
<dbReference type="InterPro" id="IPR036061">
    <property type="entry name" value="CheW-like_dom_sf"/>
</dbReference>
<feature type="modified residue" description="4-aspartylphosphate" evidence="1">
    <location>
        <position position="233"/>
    </location>
</feature>
<dbReference type="PROSITE" id="PS50851">
    <property type="entry name" value="CHEW"/>
    <property type="match status" value="1"/>
</dbReference>
<evidence type="ECO:0000259" key="3">
    <source>
        <dbReference type="PROSITE" id="PS50851"/>
    </source>
</evidence>
<keyword evidence="5" id="KW-1185">Reference proteome</keyword>
<evidence type="ECO:0000313" key="4">
    <source>
        <dbReference type="EMBL" id="ALC80880.1"/>
    </source>
</evidence>
<dbReference type="PROSITE" id="PS50110">
    <property type="entry name" value="RESPONSE_REGULATORY"/>
    <property type="match status" value="1"/>
</dbReference>
<dbReference type="InterPro" id="IPR011006">
    <property type="entry name" value="CheY-like_superfamily"/>
</dbReference>
<dbReference type="PATRIC" id="fig|1441095.3.peg.932"/>
<proteinExistence type="predicted"/>
<dbReference type="Proteomes" id="UP000067625">
    <property type="component" value="Chromosome"/>
</dbReference>
<dbReference type="SUPFAM" id="SSF50341">
    <property type="entry name" value="CheW-like"/>
    <property type="match status" value="1"/>
</dbReference>
<organism evidence="4 5">
    <name type="scientific">Bacillus gobiensis</name>
    <dbReference type="NCBI Taxonomy" id="1441095"/>
    <lineage>
        <taxon>Bacteria</taxon>
        <taxon>Bacillati</taxon>
        <taxon>Bacillota</taxon>
        <taxon>Bacilli</taxon>
        <taxon>Bacillales</taxon>
        <taxon>Bacillaceae</taxon>
        <taxon>Bacillus</taxon>
    </lineage>
</organism>
<dbReference type="GO" id="GO:0000160">
    <property type="term" value="P:phosphorelay signal transduction system"/>
    <property type="evidence" value="ECO:0007669"/>
    <property type="project" value="InterPro"/>
</dbReference>
<dbReference type="GO" id="GO:0006935">
    <property type="term" value="P:chemotaxis"/>
    <property type="evidence" value="ECO:0007669"/>
    <property type="project" value="InterPro"/>
</dbReference>
<dbReference type="SUPFAM" id="SSF52172">
    <property type="entry name" value="CheY-like"/>
    <property type="match status" value="1"/>
</dbReference>
<evidence type="ECO:0000313" key="5">
    <source>
        <dbReference type="Proteomes" id="UP000067625"/>
    </source>
</evidence>
<reference evidence="4 5" key="2">
    <citation type="journal article" date="2016" name="Int. J. Syst. Evol. Microbiol.">
        <title>Bacillus gobiensis sp. nov., isolated from a soil sample.</title>
        <authorList>
            <person name="Liu B."/>
            <person name="Liu G.H."/>
            <person name="Cetin S."/>
            <person name="Schumann P."/>
            <person name="Pan Z.Z."/>
            <person name="Chen Q.Q."/>
        </authorList>
    </citation>
    <scope>NUCLEOTIDE SEQUENCE [LARGE SCALE GENOMIC DNA]</scope>
    <source>
        <strain evidence="4 5">FJAT-4402</strain>
    </source>
</reference>
<keyword evidence="1" id="KW-0597">Phosphoprotein</keyword>
<dbReference type="PANTHER" id="PTHR47233:SF3">
    <property type="entry name" value="CHEMOTAXIS PROTEIN CHEV"/>
    <property type="match status" value="1"/>
</dbReference>
<gene>
    <name evidence="4" type="ORF">AM592_04240</name>
</gene>
<dbReference type="InterPro" id="IPR002545">
    <property type="entry name" value="CheW-lke_dom"/>
</dbReference>
<sequence>MIAKKGPIVKGENLLELVKFEVGSNLFGINVMKVREVIEPVPITNIPHSHPYVEGMVTVRGEVLPVISLFSVYGLEPANQLDEKFMIAEMNQKKLVFRCDAVYQIHRVSWKQIDGPEAINHGFESYITGMFELDDKLVFLPDFEKIVCDIEADNGYNAYQVHERGNRKIRVDKRLIVVEDSPFLRNMLETELTNAGYHTIQCFKDGEEAYRHMMSFISEGSMLHEYVDLVITDIEMPKLDGFHLTNQLKEDPRCANVPVVIFSSLITEEMKYRGQKVGADEQISKPEINLLIDKVDTLLM</sequence>
<protein>
    <submittedName>
        <fullName evidence="4">Chemotaxis protein CheV</fullName>
    </submittedName>
</protein>
<dbReference type="PIRSF" id="PIRSF002867">
    <property type="entry name" value="CheV"/>
    <property type="match status" value="1"/>
</dbReference>
<dbReference type="Gene3D" id="2.30.30.40">
    <property type="entry name" value="SH3 Domains"/>
    <property type="match status" value="1"/>
</dbReference>
<dbReference type="EMBL" id="CP012600">
    <property type="protein sequence ID" value="ALC80880.1"/>
    <property type="molecule type" value="Genomic_DNA"/>
</dbReference>
<reference evidence="5" key="1">
    <citation type="submission" date="2015-08" db="EMBL/GenBank/DDBJ databases">
        <title>Genome sequencing project for genomic taxonomy and phylogenomics of Bacillus-like bacteria.</title>
        <authorList>
            <person name="Liu B."/>
            <person name="Wang J."/>
            <person name="Zhu Y."/>
            <person name="Liu G."/>
            <person name="Chen Q."/>
            <person name="Chen Z."/>
            <person name="Lan J."/>
            <person name="Che J."/>
            <person name="Ge C."/>
            <person name="Shi H."/>
            <person name="Pan Z."/>
            <person name="Liu X."/>
        </authorList>
    </citation>
    <scope>NUCLEOTIDE SEQUENCE [LARGE SCALE GENOMIC DNA]</scope>
    <source>
        <strain evidence="5">FJAT-4402</strain>
    </source>
</reference>
<evidence type="ECO:0000259" key="2">
    <source>
        <dbReference type="PROSITE" id="PS50110"/>
    </source>
</evidence>
<dbReference type="AlphaFoldDB" id="A0A0M4FSD2"/>
<dbReference type="SMART" id="SM00448">
    <property type="entry name" value="REC"/>
    <property type="match status" value="1"/>
</dbReference>
<name>A0A0M4FSD2_9BACI</name>
<dbReference type="Gene3D" id="3.40.50.2300">
    <property type="match status" value="1"/>
</dbReference>